<sequence>MQDSKYLVANDRDAQWGLVVNTVGYDEVGPDEDYPTKGHGDGYFFDVERGRVLDEYQMLYLIEGEGIFSSEHVRNVHIKAGDIFLLFPGEWHTYHPLPGVFWKSYWIGYKGRNMDDRMRYNFLSLEKPVYHVGFSGDIVYLYNSAIKAAKEEAAYSQQILAGIVNNLLGHMYALERNMELNRRGGYVDMINKARLRIREGVESKITVQEIAAELGSSYSNFRKLFKEYTGMSPALYQQDLRLQRAKELLSTTDMSIKEIAYRLNFDSPDYFSSKFKVKIGCKPSEYRAGTR</sequence>
<dbReference type="GO" id="GO:0003700">
    <property type="term" value="F:DNA-binding transcription factor activity"/>
    <property type="evidence" value="ECO:0007669"/>
    <property type="project" value="InterPro"/>
</dbReference>
<dbReference type="OrthoDB" id="9782911at2"/>
<dbReference type="Pfam" id="PF02311">
    <property type="entry name" value="AraC_binding"/>
    <property type="match status" value="1"/>
</dbReference>
<reference evidence="5 6" key="1">
    <citation type="submission" date="2015-06" db="EMBL/GenBank/DDBJ databases">
        <title>Prevotella sp. 109, sp. nov., a novel member of the family Prevotellaceae isolated from human faeces.</title>
        <authorList>
            <person name="Shkoporov A.N."/>
            <person name="Chaplin A.V."/>
            <person name="Kafarskaia L.I."/>
            <person name="Efimov B.A."/>
        </authorList>
    </citation>
    <scope>NUCLEOTIDE SEQUENCE [LARGE SCALE GENOMIC DNA]</scope>
    <source>
        <strain evidence="5 6">109</strain>
    </source>
</reference>
<dbReference type="PROSITE" id="PS01124">
    <property type="entry name" value="HTH_ARAC_FAMILY_2"/>
    <property type="match status" value="1"/>
</dbReference>
<dbReference type="GO" id="GO:0043565">
    <property type="term" value="F:sequence-specific DNA binding"/>
    <property type="evidence" value="ECO:0007669"/>
    <property type="project" value="InterPro"/>
</dbReference>
<protein>
    <submittedName>
        <fullName evidence="5">Transcriptional regulator</fullName>
    </submittedName>
</protein>
<dbReference type="Proteomes" id="UP000036951">
    <property type="component" value="Unassembled WGS sequence"/>
</dbReference>
<dbReference type="PANTHER" id="PTHR43280">
    <property type="entry name" value="ARAC-FAMILY TRANSCRIPTIONAL REGULATOR"/>
    <property type="match status" value="1"/>
</dbReference>
<dbReference type="InterPro" id="IPR020449">
    <property type="entry name" value="Tscrpt_reg_AraC-type_HTH"/>
</dbReference>
<organism evidence="5 6">
    <name type="scientific">Xylanibacter rarus</name>
    <dbReference type="NCBI Taxonomy" id="1676614"/>
    <lineage>
        <taxon>Bacteria</taxon>
        <taxon>Pseudomonadati</taxon>
        <taxon>Bacteroidota</taxon>
        <taxon>Bacteroidia</taxon>
        <taxon>Bacteroidales</taxon>
        <taxon>Prevotellaceae</taxon>
        <taxon>Xylanibacter</taxon>
    </lineage>
</organism>
<comment type="caution">
    <text evidence="5">The sequence shown here is derived from an EMBL/GenBank/DDBJ whole genome shotgun (WGS) entry which is preliminary data.</text>
</comment>
<dbReference type="Gene3D" id="1.10.10.60">
    <property type="entry name" value="Homeodomain-like"/>
    <property type="match status" value="2"/>
</dbReference>
<evidence type="ECO:0000256" key="1">
    <source>
        <dbReference type="ARBA" id="ARBA00023015"/>
    </source>
</evidence>
<proteinExistence type="predicted"/>
<keyword evidence="3" id="KW-0804">Transcription</keyword>
<dbReference type="RefSeq" id="WP_021853663.1">
    <property type="nucleotide sequence ID" value="NZ_DAWCKJ010000012.1"/>
</dbReference>
<dbReference type="SUPFAM" id="SSF51215">
    <property type="entry name" value="Regulatory protein AraC"/>
    <property type="match status" value="1"/>
</dbReference>
<dbReference type="InterPro" id="IPR009057">
    <property type="entry name" value="Homeodomain-like_sf"/>
</dbReference>
<evidence type="ECO:0000313" key="5">
    <source>
        <dbReference type="EMBL" id="KOO67593.1"/>
    </source>
</evidence>
<dbReference type="PANTHER" id="PTHR43280:SF30">
    <property type="entry name" value="MMSAB OPERON REGULATORY PROTEIN"/>
    <property type="match status" value="1"/>
</dbReference>
<keyword evidence="2" id="KW-0238">DNA-binding</keyword>
<dbReference type="InterPro" id="IPR037923">
    <property type="entry name" value="HTH-like"/>
</dbReference>
<keyword evidence="1" id="KW-0805">Transcription regulation</keyword>
<keyword evidence="6" id="KW-1185">Reference proteome</keyword>
<evidence type="ECO:0000256" key="2">
    <source>
        <dbReference type="ARBA" id="ARBA00023125"/>
    </source>
</evidence>
<dbReference type="PRINTS" id="PR00032">
    <property type="entry name" value="HTHARAC"/>
</dbReference>
<dbReference type="Pfam" id="PF12833">
    <property type="entry name" value="HTH_18"/>
    <property type="match status" value="1"/>
</dbReference>
<evidence type="ECO:0000313" key="6">
    <source>
        <dbReference type="Proteomes" id="UP000036951"/>
    </source>
</evidence>
<dbReference type="SUPFAM" id="SSF46689">
    <property type="entry name" value="Homeodomain-like"/>
    <property type="match status" value="2"/>
</dbReference>
<gene>
    <name evidence="5" type="ORF">ACU52_12590</name>
</gene>
<dbReference type="SMART" id="SM00342">
    <property type="entry name" value="HTH_ARAC"/>
    <property type="match status" value="1"/>
</dbReference>
<dbReference type="Gene3D" id="2.60.120.280">
    <property type="entry name" value="Regulatory protein AraC"/>
    <property type="match status" value="1"/>
</dbReference>
<name>A0A8E1QVX6_9BACT</name>
<dbReference type="InterPro" id="IPR003313">
    <property type="entry name" value="AraC-bd"/>
</dbReference>
<accession>A0A8E1QVX6</accession>
<feature type="domain" description="HTH araC/xylS-type" evidence="4">
    <location>
        <begin position="191"/>
        <end position="289"/>
    </location>
</feature>
<dbReference type="AlphaFoldDB" id="A0A8E1QVX6"/>
<evidence type="ECO:0000259" key="4">
    <source>
        <dbReference type="PROSITE" id="PS01124"/>
    </source>
</evidence>
<dbReference type="EMBL" id="LFQU01000033">
    <property type="protein sequence ID" value="KOO67593.1"/>
    <property type="molecule type" value="Genomic_DNA"/>
</dbReference>
<dbReference type="InterPro" id="IPR018060">
    <property type="entry name" value="HTH_AraC"/>
</dbReference>
<evidence type="ECO:0000256" key="3">
    <source>
        <dbReference type="ARBA" id="ARBA00023163"/>
    </source>
</evidence>